<accession>A0AA92TYX6</accession>
<reference evidence="1 2" key="1">
    <citation type="submission" date="2018-08" db="EMBL/GenBank/DDBJ databases">
        <title>A genome reference for cultivated species of the human gut microbiota.</title>
        <authorList>
            <person name="Zou Y."/>
            <person name="Xue W."/>
            <person name="Luo G."/>
        </authorList>
    </citation>
    <scope>NUCLEOTIDE SEQUENCE [LARGE SCALE GENOMIC DNA]</scope>
    <source>
        <strain evidence="1 2">AF12-50</strain>
    </source>
</reference>
<sequence>MFHNLILYLLLFFIKKLLNTDCHQTDYQTHERDKHYAEDEADIKTPSPDEITQAEMIHRVIIKIGPIFPHHDINHDANINEEKQSYYQDSLFFFG</sequence>
<proteinExistence type="predicted"/>
<name>A0AA92TYX6_9BACT</name>
<evidence type="ECO:0000313" key="2">
    <source>
        <dbReference type="Proteomes" id="UP000283785"/>
    </source>
</evidence>
<organism evidence="1 2">
    <name type="scientific">Segatella copri</name>
    <dbReference type="NCBI Taxonomy" id="165179"/>
    <lineage>
        <taxon>Bacteria</taxon>
        <taxon>Pseudomonadati</taxon>
        <taxon>Bacteroidota</taxon>
        <taxon>Bacteroidia</taxon>
        <taxon>Bacteroidales</taxon>
        <taxon>Prevotellaceae</taxon>
        <taxon>Segatella</taxon>
    </lineage>
</organism>
<evidence type="ECO:0000313" key="1">
    <source>
        <dbReference type="EMBL" id="RGW44379.1"/>
    </source>
</evidence>
<dbReference type="EMBL" id="QSAG01000003">
    <property type="protein sequence ID" value="RGW44379.1"/>
    <property type="molecule type" value="Genomic_DNA"/>
</dbReference>
<dbReference type="Proteomes" id="UP000283785">
    <property type="component" value="Unassembled WGS sequence"/>
</dbReference>
<dbReference type="AlphaFoldDB" id="A0AA92TYX6"/>
<protein>
    <submittedName>
        <fullName evidence="1">Uncharacterized protein</fullName>
    </submittedName>
</protein>
<gene>
    <name evidence="1" type="ORF">DWV76_03345</name>
</gene>
<comment type="caution">
    <text evidence="1">The sequence shown here is derived from an EMBL/GenBank/DDBJ whole genome shotgun (WGS) entry which is preliminary data.</text>
</comment>